<proteinExistence type="predicted"/>
<dbReference type="PANTHER" id="PTHR43298">
    <property type="entry name" value="MULTIDRUG RESISTANCE PROTEIN NORM-RELATED"/>
    <property type="match status" value="1"/>
</dbReference>
<dbReference type="PANTHER" id="PTHR43298:SF2">
    <property type="entry name" value="FMN_FAD EXPORTER YEEO-RELATED"/>
    <property type="match status" value="1"/>
</dbReference>
<dbReference type="InterPro" id="IPR050222">
    <property type="entry name" value="MATE_MdtK"/>
</dbReference>
<feature type="transmembrane region" description="Helical" evidence="2">
    <location>
        <begin position="431"/>
        <end position="453"/>
    </location>
</feature>
<feature type="transmembrane region" description="Helical" evidence="2">
    <location>
        <begin position="194"/>
        <end position="217"/>
    </location>
</feature>
<dbReference type="InterPro" id="IPR002528">
    <property type="entry name" value="MATE_fam"/>
</dbReference>
<dbReference type="AlphaFoldDB" id="A0A345IJ04"/>
<feature type="transmembrane region" description="Helical" evidence="2">
    <location>
        <begin position="365"/>
        <end position="382"/>
    </location>
</feature>
<evidence type="ECO:0000256" key="1">
    <source>
        <dbReference type="ARBA" id="ARBA00022448"/>
    </source>
</evidence>
<protein>
    <submittedName>
        <fullName evidence="3">MATE family efflux transporter</fullName>
    </submittedName>
</protein>
<sequence>MTTLPPPAVSTTAELRALLKLAGPVVASQFASNALALIATAVIGRLGARELAAAAYANASYYLMFIMVVGVMLSVAPRVAQAHGAGDGAGVVRALRGGLRLAALLTALVLPLMWALSFILPNFAPAGVDRELVATYLRVYSLGMLPNLVFIALRGTLEGTGKPGPVTLVALAGVGWAALVAPALAFGWGPLPRLGLAGAAGASASAAWVMAALLWPLAWRRVGPARQTVPVGAGPVGEGPVGDEVRALFRLGWPIGLTLGAEGGMFSVTTLLIARFGPEVLAAQNVTMQAITALFMVPLGIASATGVRVGNEAGAGRVAQARRAGLVGMGLSAGVMLAFAALELLSPRTVFSVFVNVNDPANANLLAVATGFLGIAALFQLMDGLQVTANGALRGLQDTRMPLLVSLVAYWVVGLGLGSWLAFGAGLGAQGLWFGLTAGLTFAGLALVGRFLWRTRAGRS</sequence>
<name>A0A345IJ04_9DEIO</name>
<feature type="transmembrane region" description="Helical" evidence="2">
    <location>
        <begin position="326"/>
        <end position="345"/>
    </location>
</feature>
<evidence type="ECO:0000313" key="4">
    <source>
        <dbReference type="Proteomes" id="UP000253744"/>
    </source>
</evidence>
<gene>
    <name evidence="3" type="ORF">DVJ83_11675</name>
</gene>
<keyword evidence="2" id="KW-1133">Transmembrane helix</keyword>
<dbReference type="RefSeq" id="WP_114672455.1">
    <property type="nucleotide sequence ID" value="NZ_CP031158.1"/>
</dbReference>
<dbReference type="EMBL" id="CP031158">
    <property type="protein sequence ID" value="AXG99676.1"/>
    <property type="molecule type" value="Genomic_DNA"/>
</dbReference>
<keyword evidence="2" id="KW-0812">Transmembrane</keyword>
<keyword evidence="1" id="KW-0813">Transport</keyword>
<feature type="transmembrane region" description="Helical" evidence="2">
    <location>
        <begin position="165"/>
        <end position="188"/>
    </location>
</feature>
<organism evidence="3 4">
    <name type="scientific">Deinococcus wulumuqiensis</name>
    <dbReference type="NCBI Taxonomy" id="980427"/>
    <lineage>
        <taxon>Bacteria</taxon>
        <taxon>Thermotogati</taxon>
        <taxon>Deinococcota</taxon>
        <taxon>Deinococci</taxon>
        <taxon>Deinococcales</taxon>
        <taxon>Deinococcaceae</taxon>
        <taxon>Deinococcus</taxon>
    </lineage>
</organism>
<feature type="transmembrane region" description="Helical" evidence="2">
    <location>
        <begin position="101"/>
        <end position="120"/>
    </location>
</feature>
<feature type="transmembrane region" description="Helical" evidence="2">
    <location>
        <begin position="251"/>
        <end position="274"/>
    </location>
</feature>
<dbReference type="GO" id="GO:0042910">
    <property type="term" value="F:xenobiotic transmembrane transporter activity"/>
    <property type="evidence" value="ECO:0007669"/>
    <property type="project" value="InterPro"/>
</dbReference>
<feature type="transmembrane region" description="Helical" evidence="2">
    <location>
        <begin position="286"/>
        <end position="305"/>
    </location>
</feature>
<dbReference type="Proteomes" id="UP000253744">
    <property type="component" value="Chromosome"/>
</dbReference>
<feature type="transmembrane region" description="Helical" evidence="2">
    <location>
        <begin position="132"/>
        <end position="153"/>
    </location>
</feature>
<dbReference type="NCBIfam" id="TIGR00797">
    <property type="entry name" value="matE"/>
    <property type="match status" value="1"/>
</dbReference>
<evidence type="ECO:0000313" key="3">
    <source>
        <dbReference type="EMBL" id="AXG99676.1"/>
    </source>
</evidence>
<feature type="transmembrane region" description="Helical" evidence="2">
    <location>
        <begin position="403"/>
        <end position="425"/>
    </location>
</feature>
<accession>A0A345IJ04</accession>
<feature type="transmembrane region" description="Helical" evidence="2">
    <location>
        <begin position="59"/>
        <end position="80"/>
    </location>
</feature>
<dbReference type="STRING" id="1288484.GCA_000348665_02354"/>
<keyword evidence="2" id="KW-0472">Membrane</keyword>
<dbReference type="GO" id="GO:0005886">
    <property type="term" value="C:plasma membrane"/>
    <property type="evidence" value="ECO:0007669"/>
    <property type="project" value="TreeGrafter"/>
</dbReference>
<feature type="transmembrane region" description="Helical" evidence="2">
    <location>
        <begin position="21"/>
        <end position="47"/>
    </location>
</feature>
<reference evidence="3 4" key="1">
    <citation type="submission" date="2018-07" db="EMBL/GenBank/DDBJ databases">
        <title>Complete Genome and Methylome Analysis of Deinococcus wulumuqiensis NEB 479.</title>
        <authorList>
            <person name="Fomenkov A."/>
            <person name="Luyten Y."/>
            <person name="Vincze T."/>
            <person name="Anton B.P."/>
            <person name="Clark T."/>
            <person name="Roberts R.J."/>
            <person name="Morgan R.D."/>
        </authorList>
    </citation>
    <scope>NUCLEOTIDE SEQUENCE [LARGE SCALE GENOMIC DNA]</scope>
    <source>
        <strain evidence="3 4">NEB 479</strain>
    </source>
</reference>
<dbReference type="Pfam" id="PF01554">
    <property type="entry name" value="MatE"/>
    <property type="match status" value="2"/>
</dbReference>
<evidence type="ECO:0000256" key="2">
    <source>
        <dbReference type="SAM" id="Phobius"/>
    </source>
</evidence>
<dbReference type="GO" id="GO:0015297">
    <property type="term" value="F:antiporter activity"/>
    <property type="evidence" value="ECO:0007669"/>
    <property type="project" value="InterPro"/>
</dbReference>
<dbReference type="KEGG" id="dwu:DVJ83_11675"/>
<dbReference type="CDD" id="cd13131">
    <property type="entry name" value="MATE_NorM_like"/>
    <property type="match status" value="1"/>
</dbReference>